<evidence type="ECO:0000256" key="1">
    <source>
        <dbReference type="ARBA" id="ARBA00022723"/>
    </source>
</evidence>
<dbReference type="InterPro" id="IPR036279">
    <property type="entry name" value="5-3_exonuclease_C_sf"/>
</dbReference>
<dbReference type="PRINTS" id="PR00853">
    <property type="entry name" value="XPGRADSUPER"/>
</dbReference>
<evidence type="ECO:0000256" key="3">
    <source>
        <dbReference type="ARBA" id="ARBA00022842"/>
    </source>
</evidence>
<evidence type="ECO:0000313" key="7">
    <source>
        <dbReference type="Proteomes" id="UP001203297"/>
    </source>
</evidence>
<evidence type="ECO:0000313" key="6">
    <source>
        <dbReference type="EMBL" id="KAI0301647.1"/>
    </source>
</evidence>
<evidence type="ECO:0000256" key="4">
    <source>
        <dbReference type="SAM" id="MobiDB-lite"/>
    </source>
</evidence>
<dbReference type="Pfam" id="PF00867">
    <property type="entry name" value="XPG_I"/>
    <property type="match status" value="1"/>
</dbReference>
<dbReference type="Proteomes" id="UP001203297">
    <property type="component" value="Unassembled WGS sequence"/>
</dbReference>
<dbReference type="SUPFAM" id="SSF47807">
    <property type="entry name" value="5' to 3' exonuclease, C-terminal subdomain"/>
    <property type="match status" value="1"/>
</dbReference>
<organism evidence="6 7">
    <name type="scientific">Multifurca ochricompacta</name>
    <dbReference type="NCBI Taxonomy" id="376703"/>
    <lineage>
        <taxon>Eukaryota</taxon>
        <taxon>Fungi</taxon>
        <taxon>Dikarya</taxon>
        <taxon>Basidiomycota</taxon>
        <taxon>Agaricomycotina</taxon>
        <taxon>Agaricomycetes</taxon>
        <taxon>Russulales</taxon>
        <taxon>Russulaceae</taxon>
        <taxon>Multifurca</taxon>
    </lineage>
</organism>
<dbReference type="InterPro" id="IPR006084">
    <property type="entry name" value="XPG/Rad2"/>
</dbReference>
<dbReference type="SUPFAM" id="SSF88723">
    <property type="entry name" value="PIN domain-like"/>
    <property type="match status" value="1"/>
</dbReference>
<keyword evidence="3" id="KW-0460">Magnesium</keyword>
<feature type="region of interest" description="Disordered" evidence="4">
    <location>
        <begin position="104"/>
        <end position="123"/>
    </location>
</feature>
<comment type="caution">
    <text evidence="6">The sequence shown here is derived from an EMBL/GenBank/DDBJ whole genome shotgun (WGS) entry which is preliminary data.</text>
</comment>
<dbReference type="InterPro" id="IPR029060">
    <property type="entry name" value="PIN-like_dom_sf"/>
</dbReference>
<dbReference type="PANTHER" id="PTHR11081">
    <property type="entry name" value="FLAP ENDONUCLEASE FAMILY MEMBER"/>
    <property type="match status" value="1"/>
</dbReference>
<dbReference type="SMART" id="SM00484">
    <property type="entry name" value="XPGI"/>
    <property type="match status" value="1"/>
</dbReference>
<dbReference type="GO" id="GO:0017108">
    <property type="term" value="F:5'-flap endonuclease activity"/>
    <property type="evidence" value="ECO:0007669"/>
    <property type="project" value="TreeGrafter"/>
</dbReference>
<dbReference type="InterPro" id="IPR006086">
    <property type="entry name" value="XPG-I_dom"/>
</dbReference>
<keyword evidence="7" id="KW-1185">Reference proteome</keyword>
<keyword evidence="2" id="KW-0378">Hydrolase</keyword>
<feature type="domain" description="XPG-I" evidence="5">
    <location>
        <begin position="339"/>
        <end position="409"/>
    </location>
</feature>
<evidence type="ECO:0000256" key="2">
    <source>
        <dbReference type="ARBA" id="ARBA00022759"/>
    </source>
</evidence>
<dbReference type="Gene3D" id="3.40.50.1010">
    <property type="entry name" value="5'-nuclease"/>
    <property type="match status" value="2"/>
</dbReference>
<dbReference type="GO" id="GO:0046872">
    <property type="term" value="F:metal ion binding"/>
    <property type="evidence" value="ECO:0007669"/>
    <property type="project" value="UniProtKB-KW"/>
</dbReference>
<keyword evidence="2" id="KW-0255">Endonuclease</keyword>
<accession>A0AAD4QNX8</accession>
<reference evidence="6" key="1">
    <citation type="journal article" date="2022" name="New Phytol.">
        <title>Evolutionary transition to the ectomycorrhizal habit in the genomes of a hyperdiverse lineage of mushroom-forming fungi.</title>
        <authorList>
            <person name="Looney B."/>
            <person name="Miyauchi S."/>
            <person name="Morin E."/>
            <person name="Drula E."/>
            <person name="Courty P.E."/>
            <person name="Kohler A."/>
            <person name="Kuo A."/>
            <person name="LaButti K."/>
            <person name="Pangilinan J."/>
            <person name="Lipzen A."/>
            <person name="Riley R."/>
            <person name="Andreopoulos W."/>
            <person name="He G."/>
            <person name="Johnson J."/>
            <person name="Nolan M."/>
            <person name="Tritt A."/>
            <person name="Barry K.W."/>
            <person name="Grigoriev I.V."/>
            <person name="Nagy L.G."/>
            <person name="Hibbett D."/>
            <person name="Henrissat B."/>
            <person name="Matheny P.B."/>
            <person name="Labbe J."/>
            <person name="Martin F.M."/>
        </authorList>
    </citation>
    <scope>NUCLEOTIDE SEQUENCE</scope>
    <source>
        <strain evidence="6">BPL690</strain>
    </source>
</reference>
<dbReference type="InterPro" id="IPR008918">
    <property type="entry name" value="HhH2"/>
</dbReference>
<evidence type="ECO:0000259" key="5">
    <source>
        <dbReference type="SMART" id="SM00484"/>
    </source>
</evidence>
<gene>
    <name evidence="6" type="ORF">B0F90DRAFT_1718901</name>
</gene>
<name>A0AAD4QNX8_9AGAM</name>
<keyword evidence="1" id="KW-0479">Metal-binding</keyword>
<proteinExistence type="predicted"/>
<keyword evidence="2" id="KW-0540">Nuclease</keyword>
<protein>
    <submittedName>
        <fullName evidence="6">PIN domain-like protein</fullName>
    </submittedName>
</protein>
<sequence>MPHEYRHILGWYRLIQELRENDVRAICVFDGGERTLAKSNEQNRRRHIRRTDALRGEIESDRLRRLLGLTKGFNALRLLSEQERLLIMSSLRMQMSGFESQLVPKPDHFADPPPTDHYPRRDLSDTEPILARGEPTGFDDVNFDELHHEVILPVIVTPQETDVFGGQYSTGTEELDFHHFGQLSLSSSTVNQSEDRYDLVDRLAAADIELPEDYQEGDRWQGLACVPTTTISPTPLGLAPQELVRPAASQVQLDALSSTTPLPLHLSAMSKTQYQLAIQEGKFWEKLTGPEAGIDQNESPTATILSSLREKSCFMVQSYLRRNNPPTEITYEESKTILDAMGVPCIEPTGPYEAEALASSLVLGGFADYVASEDTDVLIYGAPLIRNITSREKALLLISGSDARSALQLDAAAFIDFALLLGTDFAPRIRNIGPHRALQYIRKYGTIERILAEEKQYVPRVPLRTYLQAVRDARNVFAKFPPVPALPTLEPKAYQEGEVATILGLHRLQRFLDPDAFLGTLEGNYFNDNPVATNL</sequence>
<dbReference type="EMBL" id="WTXG01000014">
    <property type="protein sequence ID" value="KAI0301647.1"/>
    <property type="molecule type" value="Genomic_DNA"/>
</dbReference>
<dbReference type="AlphaFoldDB" id="A0AAD4QNX8"/>
<dbReference type="GO" id="GO:0006281">
    <property type="term" value="P:DNA repair"/>
    <property type="evidence" value="ECO:0007669"/>
    <property type="project" value="UniProtKB-ARBA"/>
</dbReference>
<dbReference type="Gene3D" id="1.10.150.20">
    <property type="entry name" value="5' to 3' exonuclease, C-terminal subdomain"/>
    <property type="match status" value="1"/>
</dbReference>
<dbReference type="GO" id="GO:0003677">
    <property type="term" value="F:DNA binding"/>
    <property type="evidence" value="ECO:0007669"/>
    <property type="project" value="InterPro"/>
</dbReference>
<dbReference type="PANTHER" id="PTHR11081:SF9">
    <property type="entry name" value="FLAP ENDONUCLEASE 1"/>
    <property type="match status" value="1"/>
</dbReference>
<dbReference type="SMART" id="SM00279">
    <property type="entry name" value="HhH2"/>
    <property type="match status" value="1"/>
</dbReference>